<proteinExistence type="predicted"/>
<sequence>MDFKNKLGTVDAHNLNLNFKPENTDSHNIILNFEHLADSSTNLNFGDDVSAAIDTVLETDFSFEVTAIYADSGANTAVIDTVLDTEFGFEVVAVFKDNIDVIGRIDTVLDTSFSFDIEAFFAENLCTIDTVLDTEFQFQIDAVFDINHIVGVSYAFDASYQKAIAALSVTEIPWSKPILRVSNEALFYDQGLVLSQQAMAGFDRSDSLTQAVRIEHEKATGLQTDAYLVWQTGDKRFIHQSYLFDETLKLRINRITDWHEMIRKRRTVTYAHEVAHVFEKHFTFEWDNGLELVTTDDLAWEKAKAIHYRKHPIQPWPQPELPQYEGTGDLNFICLCHEVDAHNVILNFGVDDCIPAIPNQNWWYILNSLSVTRLDNDAEILVYDGNYRTDRSSWAWSYSLTVPHTEIAKLEPINGQPVILKIVVNGYEHHMLLENRTRSRNFGNITYVLTGRSQTALLDAPYAPLRSFLQENERTSVQLAQAELDRVFSDTVLNWQLIDDLGWIVANNSLSYSNLAPITAIKLIAESGGGFVYSKKGSNTLSIKPLYKKTFWDALTVDDYDRLVPESLVTSQSTDYELYPDYNGITLTNDRTGKQGQVKRTGTAANVLLPPENNPLFDVVSMGAFGKAKLAKAGMVETHTLTMPISAEVGECAPGEVFAFNAQWWGIVESVNVSFSHAKVNQTVKVERVNRE</sequence>
<accession>A0AAP9GTQ4</accession>
<dbReference type="RefSeq" id="WP_154320642.1">
    <property type="nucleotide sequence ID" value="NZ_CP046045.1"/>
</dbReference>
<protein>
    <submittedName>
        <fullName evidence="1">Uncharacterized protein</fullName>
    </submittedName>
</protein>
<dbReference type="AlphaFoldDB" id="A0AAP9GTQ4"/>
<reference evidence="2" key="1">
    <citation type="submission" date="2019-11" db="EMBL/GenBank/DDBJ databases">
        <title>Escherichia coli 1916D6.</title>
        <authorList>
            <person name="Yao H."/>
            <person name="Du X."/>
            <person name="Yu R."/>
            <person name="Li A."/>
        </authorList>
    </citation>
    <scope>NUCLEOTIDE SEQUENCE [LARGE SCALE GENOMIC DNA]</scope>
    <source>
        <strain evidence="2">19110F47</strain>
    </source>
</reference>
<evidence type="ECO:0000313" key="2">
    <source>
        <dbReference type="Proteomes" id="UP000405075"/>
    </source>
</evidence>
<organism evidence="1 2">
    <name type="scientific">Acinetobacter towneri</name>
    <dbReference type="NCBI Taxonomy" id="202956"/>
    <lineage>
        <taxon>Bacteria</taxon>
        <taxon>Pseudomonadati</taxon>
        <taxon>Pseudomonadota</taxon>
        <taxon>Gammaproteobacteria</taxon>
        <taxon>Moraxellales</taxon>
        <taxon>Moraxellaceae</taxon>
        <taxon>Acinetobacter</taxon>
    </lineage>
</organism>
<dbReference type="Proteomes" id="UP000405075">
    <property type="component" value="Chromosome"/>
</dbReference>
<dbReference type="EMBL" id="CP046045">
    <property type="protein sequence ID" value="QGM27398.1"/>
    <property type="molecule type" value="Genomic_DNA"/>
</dbReference>
<name>A0AAP9GTQ4_9GAMM</name>
<evidence type="ECO:0000313" key="1">
    <source>
        <dbReference type="EMBL" id="QGM27398.1"/>
    </source>
</evidence>
<gene>
    <name evidence="1" type="ORF">GJD93_06780</name>
</gene>